<dbReference type="Pfam" id="PF08659">
    <property type="entry name" value="KR"/>
    <property type="match status" value="1"/>
</dbReference>
<dbReference type="InterPro" id="IPR016039">
    <property type="entry name" value="Thiolase-like"/>
</dbReference>
<keyword evidence="4" id="KW-0963">Cytoplasm</keyword>
<feature type="domain" description="Carrier" evidence="9">
    <location>
        <begin position="175"/>
        <end position="251"/>
    </location>
</feature>
<dbReference type="InterPro" id="IPR050091">
    <property type="entry name" value="PKS_NRPS_Biosynth_Enz"/>
</dbReference>
<evidence type="ECO:0000256" key="5">
    <source>
        <dbReference type="ARBA" id="ARBA00022553"/>
    </source>
</evidence>
<comment type="caution">
    <text evidence="11">The sequence shown here is derived from an EMBL/GenBank/DDBJ whole genome shotgun (WGS) entry which is preliminary data.</text>
</comment>
<dbReference type="SUPFAM" id="SSF51735">
    <property type="entry name" value="NAD(P)-binding Rossmann-fold domains"/>
    <property type="match status" value="2"/>
</dbReference>
<evidence type="ECO:0000256" key="3">
    <source>
        <dbReference type="ARBA" id="ARBA00022450"/>
    </source>
</evidence>
<dbReference type="InterPro" id="IPR009081">
    <property type="entry name" value="PP-bd_ACP"/>
</dbReference>
<dbReference type="InterPro" id="IPR014031">
    <property type="entry name" value="Ketoacyl_synth_C"/>
</dbReference>
<evidence type="ECO:0000256" key="8">
    <source>
        <dbReference type="SAM" id="MobiDB-lite"/>
    </source>
</evidence>
<dbReference type="InterPro" id="IPR006162">
    <property type="entry name" value="Ppantetheine_attach_site"/>
</dbReference>
<dbReference type="Proteomes" id="UP001176806">
    <property type="component" value="Unassembled WGS sequence"/>
</dbReference>
<dbReference type="Pfam" id="PF00109">
    <property type="entry name" value="ketoacyl-synt"/>
    <property type="match status" value="2"/>
</dbReference>
<dbReference type="SUPFAM" id="SSF53901">
    <property type="entry name" value="Thiolase-like"/>
    <property type="match status" value="1"/>
</dbReference>
<dbReference type="PANTHER" id="PTHR43775:SF37">
    <property type="entry name" value="SI:DKEY-61P9.11"/>
    <property type="match status" value="1"/>
</dbReference>
<dbReference type="InterPro" id="IPR020841">
    <property type="entry name" value="PKS_Beta-ketoAc_synthase_dom"/>
</dbReference>
<protein>
    <submittedName>
        <fullName evidence="11">SDR family NAD(P)-dependent oxidoreductase</fullName>
    </submittedName>
</protein>
<dbReference type="CDD" id="cd00833">
    <property type="entry name" value="PKS"/>
    <property type="match status" value="1"/>
</dbReference>
<evidence type="ECO:0000256" key="4">
    <source>
        <dbReference type="ARBA" id="ARBA00022490"/>
    </source>
</evidence>
<name>A0ABT8WWA9_9FLAO</name>
<dbReference type="InterPro" id="IPR036291">
    <property type="entry name" value="NAD(P)-bd_dom_sf"/>
</dbReference>
<dbReference type="SMART" id="SM01294">
    <property type="entry name" value="PKS_PP_betabranch"/>
    <property type="match status" value="1"/>
</dbReference>
<proteinExistence type="predicted"/>
<dbReference type="Gene3D" id="1.10.1240.100">
    <property type="match status" value="1"/>
</dbReference>
<dbReference type="Pfam" id="PF00550">
    <property type="entry name" value="PP-binding"/>
    <property type="match status" value="3"/>
</dbReference>
<dbReference type="CDD" id="cd08953">
    <property type="entry name" value="KR_2_SDR_x"/>
    <property type="match status" value="1"/>
</dbReference>
<dbReference type="SMART" id="SM00825">
    <property type="entry name" value="PKS_KS"/>
    <property type="match status" value="1"/>
</dbReference>
<evidence type="ECO:0000259" key="9">
    <source>
        <dbReference type="PROSITE" id="PS50075"/>
    </source>
</evidence>
<evidence type="ECO:0000256" key="2">
    <source>
        <dbReference type="ARBA" id="ARBA00004792"/>
    </source>
</evidence>
<evidence type="ECO:0000259" key="10">
    <source>
        <dbReference type="PROSITE" id="PS52004"/>
    </source>
</evidence>
<evidence type="ECO:0000313" key="11">
    <source>
        <dbReference type="EMBL" id="MDO5977260.1"/>
    </source>
</evidence>
<keyword evidence="5" id="KW-0597">Phosphoprotein</keyword>
<accession>A0ABT8WWA9</accession>
<evidence type="ECO:0000256" key="6">
    <source>
        <dbReference type="ARBA" id="ARBA00022679"/>
    </source>
</evidence>
<keyword evidence="12" id="KW-1185">Reference proteome</keyword>
<sequence>GITPLDTHNGIETLYSAWKTQTSQITVLQGNQKKIKSNVIPLLKKENTKIITETIKEINLKKKVLELLVKTTSEVLQVPKQEIEVDAEFVEYGLDTPLISLLIGKISYILKIEIETTSLLAFSTLREISQYISKEHNDLIIKFFQDNNNNGSDEESFLKDVKRPKQLDGSVTIDHSQEETIKYLKKLLSTVLKIPVSRIDAEAPMEKYGIDSIMVIQLTNQLENAFGNLPKTLFFEYQNIKDLSGYFVSEYNNQLTELFESNKKKIKIPNQIKSSDIITDKNEQIIVGQNRFVREIDFSDKTKRLNRGQSIGDIAIVGVSGKYPGADTLEDFWKNLREGVDSITEIPKDRWDHSLYYDPDMGKTGKTYSKWGGFVNDIDKFDPLFFNISPKEAAVMDPQERLFLECVSATFEDAGYTRSSLANYHANGLGGSVGVFAGVMYEEYQLYGAQETAQGKPSSLWGISSSIANRVSYYYDLHGPSLAVDTMCSSSLTAIHLACQSIEQGDCELAIAGGVNLSVHPNKYIFLSQGRFVSGQGRCESFGEGGDGYVPGEGVGAVLLKPLAKAIDDGDQIYGVIKSSSLNHGGKTNGYSVPNPIAQAEVIAQAFKKSGIDPRTVSYLEAHGTGTSLGDPIEIAGLSRAFASFTKDKQYCSIGSAKSNIGHCESAAGIAGLTKVLLQIKHSQLVPSLHSKVLNPHIDFENSPFLVQQELSDWKRPVIQDLEYPLRAGISSFGAGGSNAHLIVEEYRGNPQEKNAPTTSPYMIVLSAGTQERLRSYAEIFSQWLQTSVSDHAEMVQIAHMLQTGREAMEVRMGILVEDRQELIEKLEQYLSQEIDIDRLYLGNRKDKDGLWMLGDEDIKAGIDTWINKGKYEKLLEIWAKGYDLDWSKFYVDRQIKKISLPTYPFARERHWFKEKIQSDLLTLQDSSHFMVKDWKECSDSFLREAKGQVLILINKATKALGIEVSSLLSGSFLIDSDDSEPSLEPDWEALDGVIDLIGCAQEENSSLEWLTILQTAVEQGNRSGIRLLCTTESLEAYRNDQINLSGATRSGLYRMLSHEYGHVSSCHLDVESGDLKEMANIISKEYACEGDRPEVCFRSGVRYEPYLKAETLSPITKPTFPNPEDVILITGGTRGIGYLCAEHFIKVHGARQLVLSGRSEIPERQYWPVIKKEDSSLSTKIKAIEKLEALGAKILVTSVDLTNQKAVKSMLSRIKNEMGTVTGVVHSAGIIDSDNPAFIRKKLSGIAQVLSPKVHGLETLYSEIEKESLKFFVLFSSVSATIPSLGPGQSDYTMANAYMDYFALSKQKEAKVISIQWPSWKEIGIGEIKSKAYLQTGLQSLLNKEGLELLDNILTQDSIRVVLPAMVKEPSWNPEQLLGYRIKKDASKKSKAKQKSLTSKEVNKMEAPTPLTLITGTEDWLTTLFSEELKMDPNRFEKDRPFQDYGVDSVLLSQLLSKLNSYLEGNLDPSILLEYQSIEDLASWLAKEYTTKLSERLLPASDHKDAASSLSKEMAKTVENKDPETVHEKSTSPEKDLKPKTRTDHKKGQSIAVVGMSCRFPGANDLEEYWDLLKEGRCTIDNVPFERW</sequence>
<dbReference type="Pfam" id="PF02801">
    <property type="entry name" value="Ketoacyl-synt_C"/>
    <property type="match status" value="1"/>
</dbReference>
<dbReference type="Pfam" id="PF22336">
    <property type="entry name" value="RhiE-like_linker"/>
    <property type="match status" value="1"/>
</dbReference>
<keyword evidence="6" id="KW-0808">Transferase</keyword>
<keyword evidence="3" id="KW-0596">Phosphopantetheine</keyword>
<reference evidence="11" key="1">
    <citation type="submission" date="2023-07" db="EMBL/GenBank/DDBJ databases">
        <title>Two novel species in the genus Flavivirga.</title>
        <authorList>
            <person name="Kwon K."/>
        </authorList>
    </citation>
    <scope>NUCLEOTIDE SEQUENCE</scope>
    <source>
        <strain evidence="11">KACC 14158</strain>
    </source>
</reference>
<feature type="domain" description="Ketosynthase family 3 (KS3)" evidence="10">
    <location>
        <begin position="311"/>
        <end position="746"/>
    </location>
</feature>
<feature type="non-terminal residue" evidence="11">
    <location>
        <position position="1589"/>
    </location>
</feature>
<gene>
    <name evidence="11" type="ORF">Q4Q40_23975</name>
</gene>
<dbReference type="PROSITE" id="PS00012">
    <property type="entry name" value="PHOSPHOPANTETHEINE"/>
    <property type="match status" value="1"/>
</dbReference>
<comment type="subcellular location">
    <subcellularLocation>
        <location evidence="1">Cytoplasm</location>
    </subcellularLocation>
</comment>
<dbReference type="PROSITE" id="PS50075">
    <property type="entry name" value="CARRIER"/>
    <property type="match status" value="3"/>
</dbReference>
<dbReference type="InterPro" id="IPR020806">
    <property type="entry name" value="PKS_PP-bd"/>
</dbReference>
<dbReference type="InterPro" id="IPR013968">
    <property type="entry name" value="PKS_KR"/>
</dbReference>
<dbReference type="InterPro" id="IPR057326">
    <property type="entry name" value="KR_dom"/>
</dbReference>
<evidence type="ECO:0000256" key="1">
    <source>
        <dbReference type="ARBA" id="ARBA00004496"/>
    </source>
</evidence>
<feature type="domain" description="Carrier" evidence="9">
    <location>
        <begin position="1413"/>
        <end position="1490"/>
    </location>
</feature>
<dbReference type="PANTHER" id="PTHR43775">
    <property type="entry name" value="FATTY ACID SYNTHASE"/>
    <property type="match status" value="1"/>
</dbReference>
<feature type="region of interest" description="Disordered" evidence="8">
    <location>
        <begin position="1505"/>
        <end position="1549"/>
    </location>
</feature>
<feature type="domain" description="Carrier" evidence="9">
    <location>
        <begin position="59"/>
        <end position="136"/>
    </location>
</feature>
<comment type="pathway">
    <text evidence="2">Antibiotic biosynthesis.</text>
</comment>
<dbReference type="InterPro" id="IPR054514">
    <property type="entry name" value="RhiE-like_linker"/>
</dbReference>
<evidence type="ECO:0000313" key="12">
    <source>
        <dbReference type="Proteomes" id="UP001176806"/>
    </source>
</evidence>
<feature type="non-terminal residue" evidence="11">
    <location>
        <position position="1"/>
    </location>
</feature>
<dbReference type="InterPro" id="IPR014030">
    <property type="entry name" value="Ketoacyl_synth_N"/>
</dbReference>
<dbReference type="SUPFAM" id="SSF47336">
    <property type="entry name" value="ACP-like"/>
    <property type="match status" value="3"/>
</dbReference>
<dbReference type="Gene3D" id="3.40.50.720">
    <property type="entry name" value="NAD(P)-binding Rossmann-like Domain"/>
    <property type="match status" value="1"/>
</dbReference>
<organism evidence="11 12">
    <name type="scientific">Flavivirga jejuensis</name>
    <dbReference type="NCBI Taxonomy" id="870487"/>
    <lineage>
        <taxon>Bacteria</taxon>
        <taxon>Pseudomonadati</taxon>
        <taxon>Bacteroidota</taxon>
        <taxon>Flavobacteriia</taxon>
        <taxon>Flavobacteriales</taxon>
        <taxon>Flavobacteriaceae</taxon>
        <taxon>Flavivirga</taxon>
    </lineage>
</organism>
<evidence type="ECO:0000256" key="7">
    <source>
        <dbReference type="ARBA" id="ARBA00022737"/>
    </source>
</evidence>
<dbReference type="SMART" id="SM00823">
    <property type="entry name" value="PKS_PP"/>
    <property type="match status" value="3"/>
</dbReference>
<dbReference type="Gene3D" id="3.40.47.10">
    <property type="match status" value="2"/>
</dbReference>
<dbReference type="PROSITE" id="PS52004">
    <property type="entry name" value="KS3_2"/>
    <property type="match status" value="1"/>
</dbReference>
<dbReference type="EMBL" id="JAUOEL010000024">
    <property type="protein sequence ID" value="MDO5977260.1"/>
    <property type="molecule type" value="Genomic_DNA"/>
</dbReference>
<dbReference type="InterPro" id="IPR036736">
    <property type="entry name" value="ACP-like_sf"/>
</dbReference>
<dbReference type="Gene3D" id="1.10.1200.10">
    <property type="entry name" value="ACP-like"/>
    <property type="match status" value="3"/>
</dbReference>
<dbReference type="SMART" id="SM00822">
    <property type="entry name" value="PKS_KR"/>
    <property type="match status" value="1"/>
</dbReference>
<feature type="compositionally biased region" description="Basic and acidic residues" evidence="8">
    <location>
        <begin position="1514"/>
        <end position="1543"/>
    </location>
</feature>
<keyword evidence="7" id="KW-0677">Repeat</keyword>